<dbReference type="Pfam" id="PF14891">
    <property type="entry name" value="Peptidase_M91"/>
    <property type="match status" value="1"/>
</dbReference>
<keyword evidence="2" id="KW-1185">Reference proteome</keyword>
<accession>A0ABX0RK15</accession>
<dbReference type="Proteomes" id="UP001515780">
    <property type="component" value="Unassembled WGS sequence"/>
</dbReference>
<sequence>MRIIEQATSAYCIKINAPNVDAYNDVNLALYRIKHTNAGRSLLNKIEKYSKNGKEVEIMYRTITDLTHTVPTLTPKQAEKLQLHPTPFHQMSVSRAAQFARQGRLSKGDGASAVIMLNPFSQNLDNPHGNPHFNAPGNENYDSSLSHQLVRAMHIVRGSSLDDNSIEGREREMERAMGVREFEGEAISENMIRMELGLPVRASYPVGFSS</sequence>
<name>A0ABX0RK15_9GAMM</name>
<evidence type="ECO:0000313" key="2">
    <source>
        <dbReference type="Proteomes" id="UP001515780"/>
    </source>
</evidence>
<reference evidence="1 2" key="1">
    <citation type="journal article" date="2019" name="bioRxiv">
        <title>Bacteria contribute to plant secondary compound degradation in a generalist herbivore system.</title>
        <authorList>
            <person name="Francoeur C.B."/>
            <person name="Khadempour L."/>
            <person name="Moreira-Soto R.D."/>
            <person name="Gotting K."/>
            <person name="Book A.J."/>
            <person name="Pinto-Tomas A.A."/>
            <person name="Keefover-Ring K."/>
            <person name="Currie C.R."/>
        </authorList>
    </citation>
    <scope>NUCLEOTIDE SEQUENCE [LARGE SCALE GENOMIC DNA]</scope>
    <source>
        <strain evidence="1">Al-1710</strain>
    </source>
</reference>
<dbReference type="RefSeq" id="WP_166718782.1">
    <property type="nucleotide sequence ID" value="NZ_VWXC01000001.1"/>
</dbReference>
<protein>
    <submittedName>
        <fullName evidence="1">Uncharacterized protein</fullName>
    </submittedName>
</protein>
<comment type="caution">
    <text evidence="1">The sequence shown here is derived from an EMBL/GenBank/DDBJ whole genome shotgun (WGS) entry which is preliminary data.</text>
</comment>
<proteinExistence type="predicted"/>
<gene>
    <name evidence="1" type="ORF">F3J37_01650</name>
</gene>
<dbReference type="InterPro" id="IPR028208">
    <property type="entry name" value="Effector_pro_NleD-like"/>
</dbReference>
<evidence type="ECO:0000313" key="1">
    <source>
        <dbReference type="EMBL" id="NIG17383.1"/>
    </source>
</evidence>
<dbReference type="EMBL" id="VWXC01000001">
    <property type="protein sequence ID" value="NIG17383.1"/>
    <property type="molecule type" value="Genomic_DNA"/>
</dbReference>
<organism evidence="1 2">
    <name type="scientific">Candidatus Pantoea communis</name>
    <dbReference type="NCBI Taxonomy" id="2608354"/>
    <lineage>
        <taxon>Bacteria</taxon>
        <taxon>Pseudomonadati</taxon>
        <taxon>Pseudomonadota</taxon>
        <taxon>Gammaproteobacteria</taxon>
        <taxon>Enterobacterales</taxon>
        <taxon>Erwiniaceae</taxon>
        <taxon>Pantoea</taxon>
    </lineage>
</organism>